<dbReference type="Proteomes" id="UP000632138">
    <property type="component" value="Unassembled WGS sequence"/>
</dbReference>
<dbReference type="EMBL" id="JAENHP010000022">
    <property type="protein sequence ID" value="MBM2621952.1"/>
    <property type="molecule type" value="Genomic_DNA"/>
</dbReference>
<accession>A0ABS2AQ17</accession>
<keyword evidence="2" id="KW-1185">Reference proteome</keyword>
<comment type="caution">
    <text evidence="1">The sequence shown here is derived from an EMBL/GenBank/DDBJ whole genome shotgun (WGS) entry which is preliminary data.</text>
</comment>
<proteinExistence type="predicted"/>
<sequence length="593" mass="65827">MPEWKPWLVNRSKQAVRPREVRHELVESGVVTAYVILWETDRGRVLFFERLRDDESTVDETSFVRELGRDLLGPEPWDDVVLLNPFPVLIDSLAHETSVGPHLHVRPARFTTAGDGKVWLASGSRQLAGPIGRTLQTDLPIWVKGSNTVVTARAALAQPGQTVTVPDESKWPRSEARLLRAIDAGLPESHPYGWAALAFEHNITLNAVRAGHARLPDRGDGWFLAARPAPPQPPERLSRLLEGLTLPAERGEPVGREAISLESAAGDMDRDDPRLDPYQQAAEFLRNLMVRNRSAEIVAGRTPTAALDRVRAAQPLPVTAVWAGPVVETWLRSLTPVPLPLRLHRIATLLRHTHVDEVSEAYRDKDGRYVLVTADDPPRMIAEWQRDPAVAATWTGETVLAMDRPDGPLLALTPEAGRTRADMVPGSLVDGGPLRFTGERVMRMLLPLALDPATTEFTNRSLVLELLVEHPGMRLQAALTPPGNAVRLGWDDVRAFAAEDVAHVRRLLAGDPPPYQYFGIVNTIISRDPYQVVRRTVTVDGHEVDERVHPDGSGTSTTLLWEVMYGRHDDEYRRLSPAEASHYAGLRRASRRG</sequence>
<dbReference type="RefSeq" id="WP_203382084.1">
    <property type="nucleotide sequence ID" value="NZ_JAENHP010000022.1"/>
</dbReference>
<organism evidence="1 2">
    <name type="scientific">Paractinoplanes ovalisporus</name>
    <dbReference type="NCBI Taxonomy" id="2810368"/>
    <lineage>
        <taxon>Bacteria</taxon>
        <taxon>Bacillati</taxon>
        <taxon>Actinomycetota</taxon>
        <taxon>Actinomycetes</taxon>
        <taxon>Micromonosporales</taxon>
        <taxon>Micromonosporaceae</taxon>
        <taxon>Paractinoplanes</taxon>
    </lineage>
</organism>
<evidence type="ECO:0000313" key="2">
    <source>
        <dbReference type="Proteomes" id="UP000632138"/>
    </source>
</evidence>
<reference evidence="1 2" key="1">
    <citation type="submission" date="2021-01" db="EMBL/GenBank/DDBJ databases">
        <title>Actinoplanes sp. nov. LDG1-06 isolated from lichen.</title>
        <authorList>
            <person name="Saeng-In P."/>
            <person name="Phongsopitanun W."/>
            <person name="Kanchanasin P."/>
            <person name="Yuki M."/>
            <person name="Kudo T."/>
            <person name="Ohkuma M."/>
            <person name="Tanasupawat S."/>
        </authorList>
    </citation>
    <scope>NUCLEOTIDE SEQUENCE [LARGE SCALE GENOMIC DNA]</scope>
    <source>
        <strain evidence="1 2">LDG1-06</strain>
    </source>
</reference>
<gene>
    <name evidence="1" type="ORF">JIG36_41270</name>
</gene>
<protein>
    <submittedName>
        <fullName evidence="1">Uncharacterized protein</fullName>
    </submittedName>
</protein>
<name>A0ABS2AQ17_9ACTN</name>
<evidence type="ECO:0000313" key="1">
    <source>
        <dbReference type="EMBL" id="MBM2621952.1"/>
    </source>
</evidence>